<evidence type="ECO:0000313" key="3">
    <source>
        <dbReference type="EMBL" id="MDT8903052.1"/>
    </source>
</evidence>
<dbReference type="InterPro" id="IPR007419">
    <property type="entry name" value="BFD-like_2Fe2S-bd_dom"/>
</dbReference>
<dbReference type="RefSeq" id="WP_413781514.1">
    <property type="nucleotide sequence ID" value="NZ_JAUOZS010000001.1"/>
</dbReference>
<sequence length="490" mass="51231">MPSNDRTDVIIVGGGIVGAAIARELAKYDLNVLLLERHPDLAMETTKANSAILHAGFDASPGSLKALLNVRGNELFRQLQADLGLELKLTGSLVVATSAAEMDAIGELYSRGGENGVPGLKILSREQVLDIEPNLTEQTLGALHAPTAGIISPFGAALAFAENAALNGVKIIRECPVTAIAVTDGRIAGVHTPHGFIAARFVVNAAGVGADTVSRLAGDDSFRIKPRKGEYLLFDKKASCLVKTVVFPTPTKVSKGILVSPTVHGNMFVGPNALDCRDADDVDTSAAGLAEIVAGAEKLVPGIPVGASITQFAGLRAVADGGDFIIGPSPAVGGLVHAAGIQSPGLTAAPAIAERVAAVLRDLGLEMKPNRRFNPVNPPRVLFSELDAAARQALIRENPLYGRVICRCETITEGEIVAAIHSVCGARTVDGVKRRTRAGMGRCQGGFCGPRVTAILARELSLPVTAVRKDTVGSYLFFDKIPRLCEVDSR</sequence>
<evidence type="ECO:0000259" key="1">
    <source>
        <dbReference type="Pfam" id="PF01266"/>
    </source>
</evidence>
<dbReference type="CDD" id="cd19946">
    <property type="entry name" value="GlpA-like_Fer2_BFD-like"/>
    <property type="match status" value="1"/>
</dbReference>
<evidence type="ECO:0000313" key="4">
    <source>
        <dbReference type="Proteomes" id="UP001254848"/>
    </source>
</evidence>
<dbReference type="EMBL" id="JAUOZS010000001">
    <property type="protein sequence ID" value="MDT8903052.1"/>
    <property type="molecule type" value="Genomic_DNA"/>
</dbReference>
<dbReference type="InterPro" id="IPR041854">
    <property type="entry name" value="BFD-like_2Fe2S-bd_dom_sf"/>
</dbReference>
<protein>
    <submittedName>
        <fullName evidence="3">NAD(P)/FAD-dependent oxidoreductase</fullName>
    </submittedName>
</protein>
<dbReference type="Gene3D" id="3.30.9.10">
    <property type="entry name" value="D-Amino Acid Oxidase, subunit A, domain 2"/>
    <property type="match status" value="1"/>
</dbReference>
<dbReference type="Gene3D" id="1.10.10.1100">
    <property type="entry name" value="BFD-like [2Fe-2S]-binding domain"/>
    <property type="match status" value="1"/>
</dbReference>
<dbReference type="Pfam" id="PF01266">
    <property type="entry name" value="DAO"/>
    <property type="match status" value="1"/>
</dbReference>
<name>A0ABU3P1Y4_9FIRM</name>
<dbReference type="SUPFAM" id="SSF51905">
    <property type="entry name" value="FAD/NAD(P)-binding domain"/>
    <property type="match status" value="1"/>
</dbReference>
<organism evidence="3 4">
    <name type="scientific">Anaeroselena agilis</name>
    <dbReference type="NCBI Taxonomy" id="3063788"/>
    <lineage>
        <taxon>Bacteria</taxon>
        <taxon>Bacillati</taxon>
        <taxon>Bacillota</taxon>
        <taxon>Negativicutes</taxon>
        <taxon>Acetonemataceae</taxon>
        <taxon>Anaeroselena</taxon>
    </lineage>
</organism>
<dbReference type="Gene3D" id="3.50.50.60">
    <property type="entry name" value="FAD/NAD(P)-binding domain"/>
    <property type="match status" value="1"/>
</dbReference>
<accession>A0ABU3P1Y4</accession>
<dbReference type="Proteomes" id="UP001254848">
    <property type="component" value="Unassembled WGS sequence"/>
</dbReference>
<proteinExistence type="predicted"/>
<comment type="caution">
    <text evidence="3">The sequence shown here is derived from an EMBL/GenBank/DDBJ whole genome shotgun (WGS) entry which is preliminary data.</text>
</comment>
<evidence type="ECO:0000259" key="2">
    <source>
        <dbReference type="Pfam" id="PF04324"/>
    </source>
</evidence>
<feature type="domain" description="BFD-like [2Fe-2S]-binding" evidence="2">
    <location>
        <begin position="404"/>
        <end position="458"/>
    </location>
</feature>
<dbReference type="PANTHER" id="PTHR42720">
    <property type="entry name" value="GLYCEROL-3-PHOSPHATE DEHYDROGENASE"/>
    <property type="match status" value="1"/>
</dbReference>
<dbReference type="InterPro" id="IPR052745">
    <property type="entry name" value="G3P_Oxidase/Oxidoreductase"/>
</dbReference>
<dbReference type="Pfam" id="PF04324">
    <property type="entry name" value="Fer2_BFD"/>
    <property type="match status" value="1"/>
</dbReference>
<dbReference type="PANTHER" id="PTHR42720:SF1">
    <property type="entry name" value="GLYCEROL 3-PHOSPHATE OXIDASE"/>
    <property type="match status" value="1"/>
</dbReference>
<keyword evidence="4" id="KW-1185">Reference proteome</keyword>
<feature type="domain" description="FAD dependent oxidoreductase" evidence="1">
    <location>
        <begin position="8"/>
        <end position="358"/>
    </location>
</feature>
<dbReference type="InterPro" id="IPR036188">
    <property type="entry name" value="FAD/NAD-bd_sf"/>
</dbReference>
<gene>
    <name evidence="3" type="ORF">Q4T40_17595</name>
</gene>
<dbReference type="InterPro" id="IPR006076">
    <property type="entry name" value="FAD-dep_OxRdtase"/>
</dbReference>
<reference evidence="3 4" key="1">
    <citation type="submission" date="2023-07" db="EMBL/GenBank/DDBJ databases">
        <title>The novel representative of Negativicutes class, Anaeroselena agilis gen. nov. sp. nov.</title>
        <authorList>
            <person name="Prokofeva M.I."/>
            <person name="Elcheninov A.G."/>
            <person name="Klyukina A."/>
            <person name="Kublanov I.V."/>
            <person name="Frolov E.N."/>
            <person name="Podosokorskaya O.A."/>
        </authorList>
    </citation>
    <scope>NUCLEOTIDE SEQUENCE [LARGE SCALE GENOMIC DNA]</scope>
    <source>
        <strain evidence="3 4">4137-cl</strain>
    </source>
</reference>